<dbReference type="AlphaFoldDB" id="G4ZW58"/>
<sequence>MSLEPLPVFAARATDDLEPMDPELLSLIAADDAESNVSMDVKSEPIVDDFTPLNPTSTPTAVDTFNPGFSKLEVEDLMNLLAPEPLPIPRMVRSYSEPIKKVTKRTKKCTYAARRREVAFLRQESMVLEQRLMDLRWNRAASTQSRVHVARESFELAKAQQENKRLRALVSSQEAKIRQADAYMVRSNYNPLLSP</sequence>
<dbReference type="EMBL" id="JH159157">
    <property type="protein sequence ID" value="EGZ12340.1"/>
    <property type="molecule type" value="Genomic_DNA"/>
</dbReference>
<keyword evidence="1" id="KW-0175">Coiled coil</keyword>
<dbReference type="InParanoid" id="G4ZW58"/>
<dbReference type="SMR" id="G4ZW58"/>
<feature type="coiled-coil region" evidence="1">
    <location>
        <begin position="149"/>
        <end position="176"/>
    </location>
</feature>
<accession>G4ZW58</accession>
<dbReference type="Proteomes" id="UP000002640">
    <property type="component" value="Unassembled WGS sequence"/>
</dbReference>
<gene>
    <name evidence="2" type="ORF">PHYSODRAFT_548046</name>
</gene>
<name>G4ZW58_PHYSP</name>
<dbReference type="GeneID" id="20662647"/>
<dbReference type="KEGG" id="psoj:PHYSODRAFT_548046"/>
<dbReference type="RefSeq" id="XP_009532673.1">
    <property type="nucleotide sequence ID" value="XM_009534378.1"/>
</dbReference>
<evidence type="ECO:0000256" key="1">
    <source>
        <dbReference type="SAM" id="Coils"/>
    </source>
</evidence>
<proteinExistence type="predicted"/>
<dbReference type="OMA" id="VVHETHQ"/>
<evidence type="ECO:0000313" key="3">
    <source>
        <dbReference type="Proteomes" id="UP000002640"/>
    </source>
</evidence>
<evidence type="ECO:0000313" key="2">
    <source>
        <dbReference type="EMBL" id="EGZ12340.1"/>
    </source>
</evidence>
<reference evidence="2 3" key="1">
    <citation type="journal article" date="2006" name="Science">
        <title>Phytophthora genome sequences uncover evolutionary origins and mechanisms of pathogenesis.</title>
        <authorList>
            <person name="Tyler B.M."/>
            <person name="Tripathy S."/>
            <person name="Zhang X."/>
            <person name="Dehal P."/>
            <person name="Jiang R.H."/>
            <person name="Aerts A."/>
            <person name="Arredondo F.D."/>
            <person name="Baxter L."/>
            <person name="Bensasson D."/>
            <person name="Beynon J.L."/>
            <person name="Chapman J."/>
            <person name="Damasceno C.M."/>
            <person name="Dorrance A.E."/>
            <person name="Dou D."/>
            <person name="Dickerman A.W."/>
            <person name="Dubchak I.L."/>
            <person name="Garbelotto M."/>
            <person name="Gijzen M."/>
            <person name="Gordon S.G."/>
            <person name="Govers F."/>
            <person name="Grunwald N.J."/>
            <person name="Huang W."/>
            <person name="Ivors K.L."/>
            <person name="Jones R.W."/>
            <person name="Kamoun S."/>
            <person name="Krampis K."/>
            <person name="Lamour K.H."/>
            <person name="Lee M.K."/>
            <person name="McDonald W.H."/>
            <person name="Medina M."/>
            <person name="Meijer H.J."/>
            <person name="Nordberg E.K."/>
            <person name="Maclean D.J."/>
            <person name="Ospina-Giraldo M.D."/>
            <person name="Morris P.F."/>
            <person name="Phuntumart V."/>
            <person name="Putnam N.H."/>
            <person name="Rash S."/>
            <person name="Rose J.K."/>
            <person name="Sakihama Y."/>
            <person name="Salamov A.A."/>
            <person name="Savidor A."/>
            <person name="Scheuring C.F."/>
            <person name="Smith B.M."/>
            <person name="Sobral B.W."/>
            <person name="Terry A."/>
            <person name="Torto-Alalibo T.A."/>
            <person name="Win J."/>
            <person name="Xu Z."/>
            <person name="Zhang H."/>
            <person name="Grigoriev I.V."/>
            <person name="Rokhsar D.S."/>
            <person name="Boore J.L."/>
        </authorList>
    </citation>
    <scope>NUCLEOTIDE SEQUENCE [LARGE SCALE GENOMIC DNA]</scope>
    <source>
        <strain evidence="2 3">P6497</strain>
    </source>
</reference>
<protein>
    <submittedName>
        <fullName evidence="2">Uncharacterized protein</fullName>
    </submittedName>
</protein>
<keyword evidence="3" id="KW-1185">Reference proteome</keyword>
<organism evidence="2 3">
    <name type="scientific">Phytophthora sojae (strain P6497)</name>
    <name type="common">Soybean stem and root rot agent</name>
    <name type="synonym">Phytophthora megasperma f. sp. glycines</name>
    <dbReference type="NCBI Taxonomy" id="1094619"/>
    <lineage>
        <taxon>Eukaryota</taxon>
        <taxon>Sar</taxon>
        <taxon>Stramenopiles</taxon>
        <taxon>Oomycota</taxon>
        <taxon>Peronosporomycetes</taxon>
        <taxon>Peronosporales</taxon>
        <taxon>Peronosporaceae</taxon>
        <taxon>Phytophthora</taxon>
    </lineage>
</organism>